<evidence type="ECO:0000313" key="2">
    <source>
        <dbReference type="EMBL" id="ORZ38752.1"/>
    </source>
</evidence>
<reference evidence="2 3" key="1">
    <citation type="submission" date="2016-07" db="EMBL/GenBank/DDBJ databases">
        <title>Pervasive Adenine N6-methylation of Active Genes in Fungi.</title>
        <authorList>
            <consortium name="DOE Joint Genome Institute"/>
            <person name="Mondo S.J."/>
            <person name="Dannebaum R.O."/>
            <person name="Kuo R.C."/>
            <person name="Labutti K."/>
            <person name="Haridas S."/>
            <person name="Kuo A."/>
            <person name="Salamov A."/>
            <person name="Ahrendt S.R."/>
            <person name="Lipzen A."/>
            <person name="Sullivan W."/>
            <person name="Andreopoulos W.B."/>
            <person name="Clum A."/>
            <person name="Lindquist E."/>
            <person name="Daum C."/>
            <person name="Ramamoorthy G.K."/>
            <person name="Gryganskyi A."/>
            <person name="Culley D."/>
            <person name="Magnuson J.K."/>
            <person name="James T.Y."/>
            <person name="O'Malley M.A."/>
            <person name="Stajich J.E."/>
            <person name="Spatafora J.W."/>
            <person name="Visel A."/>
            <person name="Grigoriev I.V."/>
        </authorList>
    </citation>
    <scope>NUCLEOTIDE SEQUENCE [LARGE SCALE GENOMIC DNA]</scope>
    <source>
        <strain evidence="2 3">PL171</strain>
    </source>
</reference>
<dbReference type="InterPro" id="IPR011009">
    <property type="entry name" value="Kinase-like_dom_sf"/>
</dbReference>
<keyword evidence="3" id="KW-1185">Reference proteome</keyword>
<dbReference type="InterPro" id="IPR000719">
    <property type="entry name" value="Prot_kinase_dom"/>
</dbReference>
<dbReference type="GO" id="GO:0005524">
    <property type="term" value="F:ATP binding"/>
    <property type="evidence" value="ECO:0007669"/>
    <property type="project" value="InterPro"/>
</dbReference>
<evidence type="ECO:0000313" key="3">
    <source>
        <dbReference type="Proteomes" id="UP000193411"/>
    </source>
</evidence>
<evidence type="ECO:0000259" key="1">
    <source>
        <dbReference type="PROSITE" id="PS50011"/>
    </source>
</evidence>
<dbReference type="PROSITE" id="PS50011">
    <property type="entry name" value="PROTEIN_KINASE_DOM"/>
    <property type="match status" value="1"/>
</dbReference>
<dbReference type="OrthoDB" id="5979581at2759"/>
<feature type="domain" description="Protein kinase" evidence="1">
    <location>
        <begin position="1"/>
        <end position="173"/>
    </location>
</feature>
<organism evidence="2 3">
    <name type="scientific">Catenaria anguillulae PL171</name>
    <dbReference type="NCBI Taxonomy" id="765915"/>
    <lineage>
        <taxon>Eukaryota</taxon>
        <taxon>Fungi</taxon>
        <taxon>Fungi incertae sedis</taxon>
        <taxon>Blastocladiomycota</taxon>
        <taxon>Blastocladiomycetes</taxon>
        <taxon>Blastocladiales</taxon>
        <taxon>Catenariaceae</taxon>
        <taxon>Catenaria</taxon>
    </lineage>
</organism>
<dbReference type="SUPFAM" id="SSF56112">
    <property type="entry name" value="Protein kinase-like (PK-like)"/>
    <property type="match status" value="1"/>
</dbReference>
<dbReference type="Gene3D" id="1.10.510.10">
    <property type="entry name" value="Transferase(Phosphotransferase) domain 1"/>
    <property type="match status" value="1"/>
</dbReference>
<gene>
    <name evidence="2" type="ORF">BCR44DRAFT_1281224</name>
</gene>
<dbReference type="GO" id="GO:0004672">
    <property type="term" value="F:protein kinase activity"/>
    <property type="evidence" value="ECO:0007669"/>
    <property type="project" value="InterPro"/>
</dbReference>
<dbReference type="Pfam" id="PF00069">
    <property type="entry name" value="Pkinase"/>
    <property type="match status" value="1"/>
</dbReference>
<name>A0A1Y2I014_9FUNG</name>
<proteinExistence type="predicted"/>
<dbReference type="AlphaFoldDB" id="A0A1Y2I014"/>
<sequence length="173" mass="19421">MSHALTRAQHPPKSSGLPEHWVRRIARQVMSAMAYMHTEAGVVHRDIKLENSLVRLRHAASYTMHLREWREDSSGRTLGAQARDKTEVEVPLRSLGSGSRQACFRQLRLEVVAARAQTTATRCSHSARHRRGPRSGRLAYRIRATPGAPRSTVCLGGPRAAFWILKSRWPISG</sequence>
<dbReference type="EMBL" id="MCFL01000007">
    <property type="protein sequence ID" value="ORZ38752.1"/>
    <property type="molecule type" value="Genomic_DNA"/>
</dbReference>
<protein>
    <recommendedName>
        <fullName evidence="1">Protein kinase domain-containing protein</fullName>
    </recommendedName>
</protein>
<dbReference type="Proteomes" id="UP000193411">
    <property type="component" value="Unassembled WGS sequence"/>
</dbReference>
<comment type="caution">
    <text evidence="2">The sequence shown here is derived from an EMBL/GenBank/DDBJ whole genome shotgun (WGS) entry which is preliminary data.</text>
</comment>
<accession>A0A1Y2I014</accession>